<reference evidence="2 3" key="1">
    <citation type="submission" date="2024-03" db="EMBL/GenBank/DDBJ databases">
        <title>Adaptation during the transition from Ophiocordyceps entomopathogen to insect associate is accompanied by gene loss and intensified selection.</title>
        <authorList>
            <person name="Ward C.M."/>
            <person name="Onetto C.A."/>
            <person name="Borneman A.R."/>
        </authorList>
    </citation>
    <scope>NUCLEOTIDE SEQUENCE [LARGE SCALE GENOMIC DNA]</scope>
    <source>
        <strain evidence="2">AWRI1</strain>
        <tissue evidence="2">Single Adult Female</tissue>
    </source>
</reference>
<comment type="caution">
    <text evidence="2">The sequence shown here is derived from an EMBL/GenBank/DDBJ whole genome shotgun (WGS) entry which is preliminary data.</text>
</comment>
<feature type="compositionally biased region" description="Low complexity" evidence="1">
    <location>
        <begin position="94"/>
        <end position="105"/>
    </location>
</feature>
<dbReference type="CDD" id="cd00934">
    <property type="entry name" value="PTB"/>
    <property type="match status" value="1"/>
</dbReference>
<evidence type="ECO:0000256" key="1">
    <source>
        <dbReference type="SAM" id="MobiDB-lite"/>
    </source>
</evidence>
<accession>A0AAN9Y6P3</accession>
<proteinExistence type="predicted"/>
<evidence type="ECO:0000313" key="2">
    <source>
        <dbReference type="EMBL" id="KAK7595125.1"/>
    </source>
</evidence>
<evidence type="ECO:0000313" key="3">
    <source>
        <dbReference type="Proteomes" id="UP001367676"/>
    </source>
</evidence>
<feature type="region of interest" description="Disordered" evidence="1">
    <location>
        <begin position="465"/>
        <end position="497"/>
    </location>
</feature>
<protein>
    <submittedName>
        <fullName evidence="2">Uncharacterized protein</fullName>
    </submittedName>
</protein>
<keyword evidence="3" id="KW-1185">Reference proteome</keyword>
<feature type="compositionally biased region" description="Low complexity" evidence="1">
    <location>
        <begin position="146"/>
        <end position="162"/>
    </location>
</feature>
<dbReference type="AlphaFoldDB" id="A0AAN9Y6P3"/>
<sequence>MTECEAVLLGREQVHGSANGTALAALCKSLMRKTDLHRKYILRCHRENGLQMIPYRRLEDEGFESDEDLTSLGSCDDNSAIYVSDHALHVVKSRSSTAGGTTSTTIINPRPSSQSSSTDVTSGSVSSVGTDSANSSGASDNDETDNSLSHNVNHSTSNHSISPTKPSNFDKKPKADDVECFAYHEIAFCHTDPSLPKVIVWVIKTKRQSKSASNEYSYGLEAVVFMCHSEQKFRALYKSFQEFSRRQKLEKPVRSRWKEEFKGSTTIARAPAAKPAGVVIEKAVTKGEATNNAVMYNLVQRVDTDGVTHIEVTRPVVDGATPTARVVSEHTSEPSSIISINTPDSGNVLKATAPKKSEKLIESVIRAEEPEALVGPPPERPERKKNAKSVLDKEKMAVVYAAPNREKVVKGQYVRVSVDQKTLSSPMSRATSGWLFGEVKPAAVLSYPSRLAWSRAEAENYHIQQQQKSQEVASTMRRSRKMEKDHRERHRSKSSVILRRPESPKRYPMPHRYVDAIQINNSLPNRFFGRLRELTTGHHASNAHKFKRRNSIGDLTNANGIHYQQPPDSKKFDKNHSLTKSTPNLKSMIKNKNGKFCKDGYNENEPKKVTFSAYATVQVVD</sequence>
<gene>
    <name evidence="2" type="ORF">V9T40_001558</name>
</gene>
<organism evidence="2 3">
    <name type="scientific">Parthenolecanium corni</name>
    <dbReference type="NCBI Taxonomy" id="536013"/>
    <lineage>
        <taxon>Eukaryota</taxon>
        <taxon>Metazoa</taxon>
        <taxon>Ecdysozoa</taxon>
        <taxon>Arthropoda</taxon>
        <taxon>Hexapoda</taxon>
        <taxon>Insecta</taxon>
        <taxon>Pterygota</taxon>
        <taxon>Neoptera</taxon>
        <taxon>Paraneoptera</taxon>
        <taxon>Hemiptera</taxon>
        <taxon>Sternorrhyncha</taxon>
        <taxon>Coccoidea</taxon>
        <taxon>Coccidae</taxon>
        <taxon>Parthenolecanium</taxon>
    </lineage>
</organism>
<feature type="compositionally biased region" description="Low complexity" evidence="1">
    <location>
        <begin position="112"/>
        <end position="139"/>
    </location>
</feature>
<dbReference type="Proteomes" id="UP001367676">
    <property type="component" value="Unassembled WGS sequence"/>
</dbReference>
<feature type="compositionally biased region" description="Basic residues" evidence="1">
    <location>
        <begin position="477"/>
        <end position="493"/>
    </location>
</feature>
<name>A0AAN9Y6P3_9HEMI</name>
<dbReference type="EMBL" id="JBBCAQ010000019">
    <property type="protein sequence ID" value="KAK7595125.1"/>
    <property type="molecule type" value="Genomic_DNA"/>
</dbReference>
<feature type="region of interest" description="Disordered" evidence="1">
    <location>
        <begin position="94"/>
        <end position="171"/>
    </location>
</feature>